<dbReference type="GO" id="GO:0005524">
    <property type="term" value="F:ATP binding"/>
    <property type="evidence" value="ECO:0007669"/>
    <property type="project" value="UniProtKB-KW"/>
</dbReference>
<reference evidence="11 12" key="1">
    <citation type="submission" date="2018-11" db="EMBL/GenBank/DDBJ databases">
        <title>Sequencing the genomes of 1000 actinobacteria strains.</title>
        <authorList>
            <person name="Klenk H.-P."/>
        </authorList>
    </citation>
    <scope>NUCLEOTIDE SEQUENCE [LARGE SCALE GENOMIC DNA]</scope>
    <source>
        <strain evidence="11 12">DSM 11294</strain>
    </source>
</reference>
<evidence type="ECO:0000313" key="12">
    <source>
        <dbReference type="Proteomes" id="UP000280668"/>
    </source>
</evidence>
<evidence type="ECO:0000256" key="5">
    <source>
        <dbReference type="ARBA" id="ARBA00022763"/>
    </source>
</evidence>
<dbReference type="InterPro" id="IPR027417">
    <property type="entry name" value="P-loop_NTPase"/>
</dbReference>
<evidence type="ECO:0000259" key="10">
    <source>
        <dbReference type="Pfam" id="PF02463"/>
    </source>
</evidence>
<dbReference type="Pfam" id="PF02463">
    <property type="entry name" value="SMC_N"/>
    <property type="match status" value="1"/>
</dbReference>
<evidence type="ECO:0000256" key="9">
    <source>
        <dbReference type="PIRNR" id="PIRNR003128"/>
    </source>
</evidence>
<proteinExistence type="inferred from homology"/>
<evidence type="ECO:0000256" key="7">
    <source>
        <dbReference type="ARBA" id="ARBA00023204"/>
    </source>
</evidence>
<evidence type="ECO:0000256" key="8">
    <source>
        <dbReference type="ARBA" id="ARBA00033408"/>
    </source>
</evidence>
<dbReference type="PANTHER" id="PTHR11059">
    <property type="entry name" value="DNA REPAIR PROTEIN RECN"/>
    <property type="match status" value="1"/>
</dbReference>
<dbReference type="InterPro" id="IPR003395">
    <property type="entry name" value="RecF/RecN/SMC_N"/>
</dbReference>
<evidence type="ECO:0000256" key="1">
    <source>
        <dbReference type="ARBA" id="ARBA00003618"/>
    </source>
</evidence>
<keyword evidence="6" id="KW-0067">ATP-binding</keyword>
<evidence type="ECO:0000256" key="6">
    <source>
        <dbReference type="ARBA" id="ARBA00022840"/>
    </source>
</evidence>
<dbReference type="Proteomes" id="UP000280668">
    <property type="component" value="Unassembled WGS sequence"/>
</dbReference>
<dbReference type="InterPro" id="IPR004604">
    <property type="entry name" value="DNA_recomb/repair_RecN"/>
</dbReference>
<dbReference type="OrthoDB" id="9806954at2"/>
<gene>
    <name evidence="11" type="ORF">EDD31_2633</name>
</gene>
<dbReference type="GO" id="GO:0009432">
    <property type="term" value="P:SOS response"/>
    <property type="evidence" value="ECO:0007669"/>
    <property type="project" value="TreeGrafter"/>
</dbReference>
<comment type="function">
    <text evidence="1 9">May be involved in recombinational repair of damaged DNA.</text>
</comment>
<dbReference type="Gene3D" id="6.10.140.1080">
    <property type="match status" value="1"/>
</dbReference>
<dbReference type="GO" id="GO:0006310">
    <property type="term" value="P:DNA recombination"/>
    <property type="evidence" value="ECO:0007669"/>
    <property type="project" value="InterPro"/>
</dbReference>
<dbReference type="RefSeq" id="WP_123304544.1">
    <property type="nucleotide sequence ID" value="NZ_RKHK01000001.1"/>
</dbReference>
<comment type="similarity">
    <text evidence="2 9">Belongs to the RecN family.</text>
</comment>
<dbReference type="CDD" id="cd03241">
    <property type="entry name" value="ABC_RecN"/>
    <property type="match status" value="1"/>
</dbReference>
<accession>A0A3N2BG45</accession>
<keyword evidence="4" id="KW-0547">Nucleotide-binding</keyword>
<evidence type="ECO:0000256" key="4">
    <source>
        <dbReference type="ARBA" id="ARBA00022741"/>
    </source>
</evidence>
<dbReference type="NCBIfam" id="TIGR00634">
    <property type="entry name" value="recN"/>
    <property type="match status" value="1"/>
</dbReference>
<comment type="caution">
    <text evidence="11">The sequence shown here is derived from an EMBL/GenBank/DDBJ whole genome shotgun (WGS) entry which is preliminary data.</text>
</comment>
<keyword evidence="7 9" id="KW-0234">DNA repair</keyword>
<keyword evidence="12" id="KW-1185">Reference proteome</keyword>
<evidence type="ECO:0000313" key="11">
    <source>
        <dbReference type="EMBL" id="ROR74229.1"/>
    </source>
</evidence>
<evidence type="ECO:0000256" key="2">
    <source>
        <dbReference type="ARBA" id="ARBA00009441"/>
    </source>
</evidence>
<protein>
    <recommendedName>
        <fullName evidence="3 9">DNA repair protein RecN</fullName>
    </recommendedName>
    <alternativeName>
        <fullName evidence="8 9">Recombination protein N</fullName>
    </alternativeName>
</protein>
<dbReference type="GO" id="GO:0043590">
    <property type="term" value="C:bacterial nucleoid"/>
    <property type="evidence" value="ECO:0007669"/>
    <property type="project" value="TreeGrafter"/>
</dbReference>
<feature type="domain" description="RecF/RecN/SMC N-terminal" evidence="10">
    <location>
        <begin position="1"/>
        <end position="529"/>
    </location>
</feature>
<dbReference type="SUPFAM" id="SSF52540">
    <property type="entry name" value="P-loop containing nucleoside triphosphate hydrolases"/>
    <property type="match status" value="2"/>
</dbReference>
<sequence length="577" mass="60491">MIERLHIENLGVIAAADLELSPGLTVITGETGAGKTMVLSSLAMLLGAAGEPALIRRGAERAVVEGELSVAAEGPAAARAAEAGASVEDGVLIITRVLPSTGRARAHLGGRTVPRAVLREIGAELVTVHGQADQGRLRSPARQRTVVDEAGGPEHAALLEAFRTAFRVARHAEEELATWQETVGAREAEAATLRAELDRIEALSPEPGEDDALRAEAMRRTNVEDLREAAAQAHALSTGEDEAATVTGLLGRARRSLDQAAVHDPALAGWAERLGEASYLVSDVAAELGSYLADLDADPERLAQVHQRRAALADLARSHGSVDAALAWAEEARPRLTDLEAPEDTAERLQAAAALAQQQLQSAAAELTASREAIAQRLEAAVDAELHGLAMGGAHLTVQLTPRETPGPHGGEDVELLLSAHPGAPPRPLGQGASGGELSRVMLALEVALAQSTRLSGGPASSSHAGAGSEERATFVFDEVDAGVGGRAAVEVGRRLARLAETVQVVVVTHLAQVAAFAERHLVVAKHSDDHETVTEVRAVEEEDRVRELARMLSGHEESDTALRHAAELIEQARVRA</sequence>
<dbReference type="PANTHER" id="PTHR11059:SF0">
    <property type="entry name" value="DNA REPAIR PROTEIN RECN"/>
    <property type="match status" value="1"/>
</dbReference>
<dbReference type="Gene3D" id="3.40.50.300">
    <property type="entry name" value="P-loop containing nucleotide triphosphate hydrolases"/>
    <property type="match status" value="2"/>
</dbReference>
<dbReference type="AlphaFoldDB" id="A0A3N2BG45"/>
<keyword evidence="5 9" id="KW-0227">DNA damage</keyword>
<dbReference type="EMBL" id="RKHK01000001">
    <property type="protein sequence ID" value="ROR74229.1"/>
    <property type="molecule type" value="Genomic_DNA"/>
</dbReference>
<name>A0A3N2BG45_9MICO</name>
<dbReference type="GO" id="GO:0006281">
    <property type="term" value="P:DNA repair"/>
    <property type="evidence" value="ECO:0007669"/>
    <property type="project" value="UniProtKB-KW"/>
</dbReference>
<dbReference type="PIRSF" id="PIRSF003128">
    <property type="entry name" value="RecN"/>
    <property type="match status" value="1"/>
</dbReference>
<evidence type="ECO:0000256" key="3">
    <source>
        <dbReference type="ARBA" id="ARBA00021315"/>
    </source>
</evidence>
<organism evidence="11 12">
    <name type="scientific">Bogoriella caseilytica</name>
    <dbReference type="NCBI Taxonomy" id="56055"/>
    <lineage>
        <taxon>Bacteria</taxon>
        <taxon>Bacillati</taxon>
        <taxon>Actinomycetota</taxon>
        <taxon>Actinomycetes</taxon>
        <taxon>Micrococcales</taxon>
        <taxon>Bogoriellaceae</taxon>
        <taxon>Bogoriella</taxon>
    </lineage>
</organism>